<keyword evidence="2" id="KW-0560">Oxidoreductase</keyword>
<dbReference type="Proteomes" id="UP001501752">
    <property type="component" value="Unassembled WGS sequence"/>
</dbReference>
<dbReference type="RefSeq" id="WP_345700757.1">
    <property type="nucleotide sequence ID" value="NZ_BAABIS010000001.1"/>
</dbReference>
<feature type="domain" description="FAD-binding" evidence="1">
    <location>
        <begin position="5"/>
        <end position="321"/>
    </location>
</feature>
<gene>
    <name evidence="2" type="ORF">GCM10023235_68210</name>
</gene>
<proteinExistence type="predicted"/>
<dbReference type="GO" id="GO:0004497">
    <property type="term" value="F:monooxygenase activity"/>
    <property type="evidence" value="ECO:0007669"/>
    <property type="project" value="UniProtKB-KW"/>
</dbReference>
<dbReference type="Gene3D" id="3.50.50.60">
    <property type="entry name" value="FAD/NAD(P)-binding domain"/>
    <property type="match status" value="1"/>
</dbReference>
<dbReference type="Pfam" id="PF01494">
    <property type="entry name" value="FAD_binding_3"/>
    <property type="match status" value="1"/>
</dbReference>
<dbReference type="Gene3D" id="3.30.9.10">
    <property type="entry name" value="D-Amino Acid Oxidase, subunit A, domain 2"/>
    <property type="match status" value="1"/>
</dbReference>
<accession>A0ABP9EGP3</accession>
<keyword evidence="2" id="KW-0503">Monooxygenase</keyword>
<organism evidence="2 3">
    <name type="scientific">Kitasatospora terrestris</name>
    <dbReference type="NCBI Taxonomy" id="258051"/>
    <lineage>
        <taxon>Bacteria</taxon>
        <taxon>Bacillati</taxon>
        <taxon>Actinomycetota</taxon>
        <taxon>Actinomycetes</taxon>
        <taxon>Kitasatosporales</taxon>
        <taxon>Streptomycetaceae</taxon>
        <taxon>Kitasatospora</taxon>
    </lineage>
</organism>
<comment type="caution">
    <text evidence="2">The sequence shown here is derived from an EMBL/GenBank/DDBJ whole genome shotgun (WGS) entry which is preliminary data.</text>
</comment>
<dbReference type="EMBL" id="BAABIS010000001">
    <property type="protein sequence ID" value="GAA4878444.1"/>
    <property type="molecule type" value="Genomic_DNA"/>
</dbReference>
<dbReference type="PANTHER" id="PTHR46865:SF2">
    <property type="entry name" value="MONOOXYGENASE"/>
    <property type="match status" value="1"/>
</dbReference>
<dbReference type="SUPFAM" id="SSF51905">
    <property type="entry name" value="FAD/NAD(P)-binding domain"/>
    <property type="match status" value="1"/>
</dbReference>
<evidence type="ECO:0000313" key="2">
    <source>
        <dbReference type="EMBL" id="GAA4878444.1"/>
    </source>
</evidence>
<dbReference type="InterPro" id="IPR051704">
    <property type="entry name" value="FAD_aromatic-hydroxylase"/>
</dbReference>
<dbReference type="PANTHER" id="PTHR46865">
    <property type="entry name" value="OXIDOREDUCTASE-RELATED"/>
    <property type="match status" value="1"/>
</dbReference>
<name>A0ABP9EGP3_9ACTN</name>
<evidence type="ECO:0000259" key="1">
    <source>
        <dbReference type="Pfam" id="PF01494"/>
    </source>
</evidence>
<dbReference type="PRINTS" id="PR00420">
    <property type="entry name" value="RNGMNOXGNASE"/>
</dbReference>
<protein>
    <submittedName>
        <fullName evidence="2">FAD-dependent monooxygenase</fullName>
    </submittedName>
</protein>
<sequence>MENNDILVSGAGIAGPALAYWLRRAGFAPVVVERAPAPRPGGQAVDLRGAGRTVITRMGLMEAARAVSLEQRGFALVDSRGRIDARMPADAFGGEGIVSEIEILRGDLADLLYDATRQDTEYLFDDTVTALDQDADGVTVTFEKAAPRRFALVVGADGVHSTVRRLAFGRADGCFRPIGGYTAWFTAELDLDLDGWYLMHNTPGGLVSSARPGRRPGEVKAGLSFRSGPLAYDRRDLGAQRRLIAERFAGAGWQTPRLIEAMHRADDFFFESMGQVHLDGWSRGRVTLVGDAGYCPTPLTGLGTSLALVGGYLLAGELASSRGDFGTALARYEELMRPYVTKAQELPPGGMGGFAPNSALAIRMRAASMRWMTRWPMRPLMAAQFAKAADIDLPDYAEPVH</sequence>
<evidence type="ECO:0000313" key="3">
    <source>
        <dbReference type="Proteomes" id="UP001501752"/>
    </source>
</evidence>
<keyword evidence="3" id="KW-1185">Reference proteome</keyword>
<dbReference type="InterPro" id="IPR002938">
    <property type="entry name" value="FAD-bd"/>
</dbReference>
<reference evidence="3" key="1">
    <citation type="journal article" date="2019" name="Int. J. Syst. Evol. Microbiol.">
        <title>The Global Catalogue of Microorganisms (GCM) 10K type strain sequencing project: providing services to taxonomists for standard genome sequencing and annotation.</title>
        <authorList>
            <consortium name="The Broad Institute Genomics Platform"/>
            <consortium name="The Broad Institute Genome Sequencing Center for Infectious Disease"/>
            <person name="Wu L."/>
            <person name="Ma J."/>
        </authorList>
    </citation>
    <scope>NUCLEOTIDE SEQUENCE [LARGE SCALE GENOMIC DNA]</scope>
    <source>
        <strain evidence="3">JCM 13006</strain>
    </source>
</reference>
<dbReference type="InterPro" id="IPR036188">
    <property type="entry name" value="FAD/NAD-bd_sf"/>
</dbReference>